<dbReference type="PANTHER" id="PTHR43092:SF2">
    <property type="entry name" value="HERCYNYLCYSTEINE SULFOXIDE LYASE"/>
    <property type="match status" value="1"/>
</dbReference>
<comment type="caution">
    <text evidence="3">The sequence shown here is derived from an EMBL/GenBank/DDBJ whole genome shotgun (WGS) entry which is preliminary data.</text>
</comment>
<proteinExistence type="predicted"/>
<name>A0A1J5TKG0_9ARCH</name>
<sequence>MSTIPRRSNLGQYWNLKESTIFLNHGSFGACPSEVLDHQKRLRDELESDPINFLDVKAKKLWAEAIATFSEFINADKEGIVFVPNATSGVNTVLRSIDLEKNDEILVLDHTYQACWNAVDYATKKSGAKTVVVNLPFPVISSDQIIEFILKLVTKRTKLALIDTVTSPTGIRLPFEEIVRELQSRNIDVLLDAAHGPGIVPLELNKLQAAYVTGNAHKWLCTPKGSAFLYIREDKRDLIRPLSISHGASVDGNINEKIRLEFDWTGTQDPTPWLCIPKSIEFIGSLSDKGWEGVMKHNTDLAIKARNILLDALKTQKLCPDSMIVGLSAVSLPENDIPLTSVLEPDPFHTLLYEKYNIQVPVFAWPHHNRRYLRTASFLYNSIEEYQYLAEVLKKEI</sequence>
<feature type="domain" description="Aminotransferase class V" evidence="2">
    <location>
        <begin position="55"/>
        <end position="312"/>
    </location>
</feature>
<protein>
    <recommendedName>
        <fullName evidence="2">Aminotransferase class V domain-containing protein</fullName>
    </recommendedName>
</protein>
<dbReference type="SUPFAM" id="SSF53383">
    <property type="entry name" value="PLP-dependent transferases"/>
    <property type="match status" value="1"/>
</dbReference>
<dbReference type="InterPro" id="IPR000192">
    <property type="entry name" value="Aminotrans_V_dom"/>
</dbReference>
<dbReference type="InterPro" id="IPR015424">
    <property type="entry name" value="PyrdxlP-dep_Trfase"/>
</dbReference>
<dbReference type="Gene3D" id="3.90.1150.10">
    <property type="entry name" value="Aspartate Aminotransferase, domain 1"/>
    <property type="match status" value="1"/>
</dbReference>
<evidence type="ECO:0000256" key="1">
    <source>
        <dbReference type="ARBA" id="ARBA00022898"/>
    </source>
</evidence>
<dbReference type="EMBL" id="MIYX01000006">
    <property type="protein sequence ID" value="OIR21449.1"/>
    <property type="molecule type" value="Genomic_DNA"/>
</dbReference>
<organism evidence="3 4">
    <name type="scientific">Marine Group III euryarchaeote CG-Epi4</name>
    <dbReference type="NCBI Taxonomy" id="1888998"/>
    <lineage>
        <taxon>Archaea</taxon>
        <taxon>Methanobacteriati</taxon>
        <taxon>Thermoplasmatota</taxon>
        <taxon>Thermoplasmata</taxon>
        <taxon>Candidatus Thermoprofundales</taxon>
    </lineage>
</organism>
<gene>
    <name evidence="3" type="ORF">BEU01_02645</name>
</gene>
<accession>A0A1J5TKG0</accession>
<dbReference type="Pfam" id="PF00266">
    <property type="entry name" value="Aminotran_5"/>
    <property type="match status" value="1"/>
</dbReference>
<dbReference type="AlphaFoldDB" id="A0A1J5TKG0"/>
<dbReference type="InterPro" id="IPR015422">
    <property type="entry name" value="PyrdxlP-dep_Trfase_small"/>
</dbReference>
<evidence type="ECO:0000313" key="3">
    <source>
        <dbReference type="EMBL" id="OIR21449.1"/>
    </source>
</evidence>
<keyword evidence="1" id="KW-0663">Pyridoxal phosphate</keyword>
<evidence type="ECO:0000259" key="2">
    <source>
        <dbReference type="Pfam" id="PF00266"/>
    </source>
</evidence>
<evidence type="ECO:0000313" key="4">
    <source>
        <dbReference type="Proteomes" id="UP000183375"/>
    </source>
</evidence>
<dbReference type="InterPro" id="IPR015421">
    <property type="entry name" value="PyrdxlP-dep_Trfase_major"/>
</dbReference>
<dbReference type="Gene3D" id="3.40.640.10">
    <property type="entry name" value="Type I PLP-dependent aspartate aminotransferase-like (Major domain)"/>
    <property type="match status" value="1"/>
</dbReference>
<dbReference type="PANTHER" id="PTHR43092">
    <property type="entry name" value="L-CYSTEINE DESULFHYDRASE"/>
    <property type="match status" value="1"/>
</dbReference>
<dbReference type="Proteomes" id="UP000183375">
    <property type="component" value="Unassembled WGS sequence"/>
</dbReference>
<dbReference type="PROSITE" id="PS51257">
    <property type="entry name" value="PROKAR_LIPOPROTEIN"/>
    <property type="match status" value="1"/>
</dbReference>
<reference evidence="3 4" key="1">
    <citation type="submission" date="2016-08" db="EMBL/GenBank/DDBJ databases">
        <title>New Insights into Marine Group III Euryarchaeota, from dark to light.</title>
        <authorList>
            <person name="Haro-Moreno J.M."/>
            <person name="Rodriguez-Valera F."/>
            <person name="Lopez-Garcia P."/>
            <person name="Moreira D."/>
            <person name="Martin-Cuadrado A.B."/>
        </authorList>
    </citation>
    <scope>NUCLEOTIDE SEQUENCE [LARGE SCALE GENOMIC DNA]</scope>
    <source>
        <strain evidence="3">CG-Epi4</strain>
    </source>
</reference>